<dbReference type="InterPro" id="IPR016154">
    <property type="entry name" value="Heat_shock_Hsp33_C"/>
</dbReference>
<protein>
    <submittedName>
        <fullName evidence="6">Hsp33 family molecular chaperone</fullName>
    </submittedName>
</protein>
<evidence type="ECO:0000256" key="3">
    <source>
        <dbReference type="ARBA" id="ARBA00023157"/>
    </source>
</evidence>
<dbReference type="Gene3D" id="3.90.1280.10">
    <property type="entry name" value="HSP33 redox switch-like"/>
    <property type="match status" value="1"/>
</dbReference>
<dbReference type="PANTHER" id="PTHR30111">
    <property type="entry name" value="33 KDA CHAPERONIN"/>
    <property type="match status" value="1"/>
</dbReference>
<reference evidence="6 7" key="1">
    <citation type="journal article" date="2015" name="Antonie Van Leeuwenhoek">
        <title>Oricola cellulosilytica gen. nov., sp. nov., a cellulose-degrading bacterium of the family Phyllobacteriaceae isolated from surface seashore water, and emended descriptions of Mesorhizobium loti and Phyllobacterium myrsinacearum.</title>
        <authorList>
            <person name="Hameed A."/>
            <person name="Shahina M."/>
            <person name="Lai W.A."/>
            <person name="Lin S.Y."/>
            <person name="Young L.S."/>
            <person name="Liu Y.C."/>
            <person name="Hsu Y.H."/>
            <person name="Young C.C."/>
        </authorList>
    </citation>
    <scope>NUCLEOTIDE SEQUENCE [LARGE SCALE GENOMIC DNA]</scope>
    <source>
        <strain evidence="6 7">KCTC 52183</strain>
    </source>
</reference>
<dbReference type="CDD" id="cd00498">
    <property type="entry name" value="Hsp33"/>
    <property type="match status" value="1"/>
</dbReference>
<dbReference type="InterPro" id="IPR000397">
    <property type="entry name" value="Heat_shock_Hsp33"/>
</dbReference>
<dbReference type="InterPro" id="IPR016153">
    <property type="entry name" value="Heat_shock_Hsp33_N"/>
</dbReference>
<keyword evidence="2" id="KW-0862">Zinc</keyword>
<keyword evidence="4" id="KW-0143">Chaperone</keyword>
<keyword evidence="7" id="KW-1185">Reference proteome</keyword>
<dbReference type="NCBIfam" id="NF002386">
    <property type="entry name" value="PRK01402.1"/>
    <property type="match status" value="1"/>
</dbReference>
<keyword evidence="3" id="KW-1015">Disulfide bond</keyword>
<dbReference type="GO" id="GO:0051082">
    <property type="term" value="F:unfolded protein binding"/>
    <property type="evidence" value="ECO:0007669"/>
    <property type="project" value="InterPro"/>
</dbReference>
<evidence type="ECO:0000256" key="2">
    <source>
        <dbReference type="ARBA" id="ARBA00022833"/>
    </source>
</evidence>
<evidence type="ECO:0000313" key="6">
    <source>
        <dbReference type="EMBL" id="TCD16503.1"/>
    </source>
</evidence>
<dbReference type="Proteomes" id="UP000291301">
    <property type="component" value="Unassembled WGS sequence"/>
</dbReference>
<dbReference type="AlphaFoldDB" id="A0A4R0PI95"/>
<dbReference type="GO" id="GO:0005737">
    <property type="term" value="C:cytoplasm"/>
    <property type="evidence" value="ECO:0007669"/>
    <property type="project" value="InterPro"/>
</dbReference>
<dbReference type="GO" id="GO:0044183">
    <property type="term" value="F:protein folding chaperone"/>
    <property type="evidence" value="ECO:0007669"/>
    <property type="project" value="TreeGrafter"/>
</dbReference>
<dbReference type="Gene3D" id="3.55.30.10">
    <property type="entry name" value="Hsp33 domain"/>
    <property type="match status" value="1"/>
</dbReference>
<evidence type="ECO:0000313" key="7">
    <source>
        <dbReference type="Proteomes" id="UP000291301"/>
    </source>
</evidence>
<name>A0A4R0PI95_9HYPH</name>
<evidence type="ECO:0000256" key="1">
    <source>
        <dbReference type="ARBA" id="ARBA00022490"/>
    </source>
</evidence>
<comment type="caution">
    <text evidence="6">The sequence shown here is derived from an EMBL/GenBank/DDBJ whole genome shotgun (WGS) entry which is preliminary data.</text>
</comment>
<dbReference type="PIRSF" id="PIRSF005261">
    <property type="entry name" value="Heat_shock_Hsp33"/>
    <property type="match status" value="1"/>
</dbReference>
<dbReference type="GO" id="GO:0042026">
    <property type="term" value="P:protein refolding"/>
    <property type="evidence" value="ECO:0007669"/>
    <property type="project" value="TreeGrafter"/>
</dbReference>
<gene>
    <name evidence="6" type="ORF">E0D97_03525</name>
</gene>
<evidence type="ECO:0000256" key="4">
    <source>
        <dbReference type="ARBA" id="ARBA00023186"/>
    </source>
</evidence>
<dbReference type="OrthoDB" id="9793753at2"/>
<keyword evidence="5" id="KW-0676">Redox-active center</keyword>
<dbReference type="SUPFAM" id="SSF118352">
    <property type="entry name" value="HSP33 redox switch-like"/>
    <property type="match status" value="1"/>
</dbReference>
<evidence type="ECO:0000256" key="5">
    <source>
        <dbReference type="ARBA" id="ARBA00023284"/>
    </source>
</evidence>
<dbReference type="Gene3D" id="1.10.287.480">
    <property type="entry name" value="helix hairpin bin"/>
    <property type="match status" value="1"/>
</dbReference>
<sequence>MSRRRSLHGAWARRPDGMNRLSARSDIYGTDPLDAVVPYQVDALDARGRAVMIGPMLDGILERHDYPEPVARLLGEMIVLTVLLGTSLKFEGKFIVQSQTDGPVSLLIVDFSTPDAVRAYARWDDDAVSRAIDGGRADPADLLGKGTLALTVDQGAHMQRYQGIVKLDGSNLEEVARNYFRQSEQIPTEVRLAVGRLLVRGEDGQSTGHWRAGGILAQFLPDSPDRMRGADLHPGELPDGADLPEHDEDDAWTEIKALIETVGDDELVDESVGVHTLLYRLFHERGVTVSEPGPVRDQCTCSRERVAGVLQSLTAEERSESVDNGEISVKCEFCSTTYSFAPDEFDTTH</sequence>
<dbReference type="EMBL" id="SJST01000001">
    <property type="protein sequence ID" value="TCD16503.1"/>
    <property type="molecule type" value="Genomic_DNA"/>
</dbReference>
<dbReference type="Pfam" id="PF01430">
    <property type="entry name" value="HSP33"/>
    <property type="match status" value="1"/>
</dbReference>
<dbReference type="SUPFAM" id="SSF64397">
    <property type="entry name" value="Hsp33 domain"/>
    <property type="match status" value="1"/>
</dbReference>
<dbReference type="PANTHER" id="PTHR30111:SF1">
    <property type="entry name" value="33 KDA CHAPERONIN"/>
    <property type="match status" value="1"/>
</dbReference>
<keyword evidence="1" id="KW-0963">Cytoplasm</keyword>
<organism evidence="6 7">
    <name type="scientific">Oricola cellulosilytica</name>
    <dbReference type="NCBI Taxonomy" id="1429082"/>
    <lineage>
        <taxon>Bacteria</taxon>
        <taxon>Pseudomonadati</taxon>
        <taxon>Pseudomonadota</taxon>
        <taxon>Alphaproteobacteria</taxon>
        <taxon>Hyphomicrobiales</taxon>
        <taxon>Ahrensiaceae</taxon>
        <taxon>Oricola</taxon>
    </lineage>
</organism>
<dbReference type="InterPro" id="IPR023212">
    <property type="entry name" value="Hsp33_helix_hairpin_bin_dom_sf"/>
</dbReference>
<accession>A0A4R0PI95</accession>
<proteinExistence type="predicted"/>